<comment type="caution">
    <text evidence="5">The sequence shown here is derived from an EMBL/GenBank/DDBJ whole genome shotgun (WGS) entry which is preliminary data.</text>
</comment>
<proteinExistence type="predicted"/>
<gene>
    <name evidence="5" type="ORF">QB898_05755</name>
</gene>
<keyword evidence="6" id="KW-1185">Reference proteome</keyword>
<evidence type="ECO:0000256" key="2">
    <source>
        <dbReference type="ARBA" id="ARBA00023125"/>
    </source>
</evidence>
<dbReference type="AlphaFoldDB" id="A0AAW6RLN7"/>
<dbReference type="Pfam" id="PF13545">
    <property type="entry name" value="HTH_Crp_2"/>
    <property type="match status" value="1"/>
</dbReference>
<keyword evidence="3" id="KW-0804">Transcription</keyword>
<dbReference type="InterPro" id="IPR036388">
    <property type="entry name" value="WH-like_DNA-bd_sf"/>
</dbReference>
<dbReference type="Gene3D" id="1.10.10.10">
    <property type="entry name" value="Winged helix-like DNA-binding domain superfamily/Winged helix DNA-binding domain"/>
    <property type="match status" value="1"/>
</dbReference>
<dbReference type="InterPro" id="IPR012318">
    <property type="entry name" value="HTH_CRP"/>
</dbReference>
<dbReference type="EMBL" id="JARVII010000009">
    <property type="protein sequence ID" value="MDG9699231.1"/>
    <property type="molecule type" value="Genomic_DNA"/>
</dbReference>
<organism evidence="5 6">
    <name type="scientific">Ottowia cancrivicina</name>
    <dbReference type="NCBI Taxonomy" id="3040346"/>
    <lineage>
        <taxon>Bacteria</taxon>
        <taxon>Pseudomonadati</taxon>
        <taxon>Pseudomonadota</taxon>
        <taxon>Betaproteobacteria</taxon>
        <taxon>Burkholderiales</taxon>
        <taxon>Comamonadaceae</taxon>
        <taxon>Ottowia</taxon>
    </lineage>
</organism>
<feature type="domain" description="HTH crp-type" evidence="4">
    <location>
        <begin position="129"/>
        <end position="201"/>
    </location>
</feature>
<dbReference type="SMART" id="SM00419">
    <property type="entry name" value="HTH_CRP"/>
    <property type="match status" value="1"/>
</dbReference>
<evidence type="ECO:0000313" key="5">
    <source>
        <dbReference type="EMBL" id="MDG9699231.1"/>
    </source>
</evidence>
<dbReference type="GO" id="GO:0003677">
    <property type="term" value="F:DNA binding"/>
    <property type="evidence" value="ECO:0007669"/>
    <property type="project" value="UniProtKB-KW"/>
</dbReference>
<dbReference type="RefSeq" id="WP_279524165.1">
    <property type="nucleotide sequence ID" value="NZ_JARVII010000009.1"/>
</dbReference>
<name>A0AAW6RLN7_9BURK</name>
<evidence type="ECO:0000259" key="4">
    <source>
        <dbReference type="PROSITE" id="PS51063"/>
    </source>
</evidence>
<dbReference type="InterPro" id="IPR018490">
    <property type="entry name" value="cNMP-bd_dom_sf"/>
</dbReference>
<sequence length="209" mass="22661">MLACPPFDLPGEKRIAERGTVLMDSHADTTHAVYVEAGRVVLGRLQQGHMAHNMGVVEGPLWLNAGCAVLGERPIADAVADTRVRLVCVPLPAFQSCMQTLPSAARAVLQDMARVHRLQIHMGISRAAKAAEARCAEWLLANARADEKNPGTLAVQLSQRKRLIAAQLGVTPETFSRVLRQLRERNLVSGTGRLLRLPDPDGLRKCAGV</sequence>
<dbReference type="PROSITE" id="PS51063">
    <property type="entry name" value="HTH_CRP_2"/>
    <property type="match status" value="1"/>
</dbReference>
<protein>
    <submittedName>
        <fullName evidence="5">Crp/Fnr family transcriptional regulator</fullName>
    </submittedName>
</protein>
<dbReference type="Gene3D" id="2.60.120.10">
    <property type="entry name" value="Jelly Rolls"/>
    <property type="match status" value="1"/>
</dbReference>
<evidence type="ECO:0000313" key="6">
    <source>
        <dbReference type="Proteomes" id="UP001237156"/>
    </source>
</evidence>
<keyword evidence="1" id="KW-0805">Transcription regulation</keyword>
<dbReference type="Proteomes" id="UP001237156">
    <property type="component" value="Unassembled WGS sequence"/>
</dbReference>
<dbReference type="GO" id="GO:0006355">
    <property type="term" value="P:regulation of DNA-templated transcription"/>
    <property type="evidence" value="ECO:0007669"/>
    <property type="project" value="InterPro"/>
</dbReference>
<accession>A0AAW6RLN7</accession>
<evidence type="ECO:0000256" key="3">
    <source>
        <dbReference type="ARBA" id="ARBA00023163"/>
    </source>
</evidence>
<dbReference type="SUPFAM" id="SSF46785">
    <property type="entry name" value="Winged helix' DNA-binding domain"/>
    <property type="match status" value="1"/>
</dbReference>
<dbReference type="InterPro" id="IPR036390">
    <property type="entry name" value="WH_DNA-bd_sf"/>
</dbReference>
<reference evidence="5 6" key="1">
    <citation type="submission" date="2023-04" db="EMBL/GenBank/DDBJ databases">
        <title>Ottowia paracancer sp. nov., isolated from human stomach.</title>
        <authorList>
            <person name="Song Y."/>
        </authorList>
    </citation>
    <scope>NUCLEOTIDE SEQUENCE [LARGE SCALE GENOMIC DNA]</scope>
    <source>
        <strain evidence="5 6">10c7w1</strain>
    </source>
</reference>
<dbReference type="InterPro" id="IPR014710">
    <property type="entry name" value="RmlC-like_jellyroll"/>
</dbReference>
<evidence type="ECO:0000256" key="1">
    <source>
        <dbReference type="ARBA" id="ARBA00023015"/>
    </source>
</evidence>
<keyword evidence="2" id="KW-0238">DNA-binding</keyword>
<dbReference type="SUPFAM" id="SSF51206">
    <property type="entry name" value="cAMP-binding domain-like"/>
    <property type="match status" value="1"/>
</dbReference>